<reference evidence="2" key="1">
    <citation type="submission" date="2023-03" db="EMBL/GenBank/DDBJ databases">
        <title>Massive genome expansion in bonnet fungi (Mycena s.s.) driven by repeated elements and novel gene families across ecological guilds.</title>
        <authorList>
            <consortium name="Lawrence Berkeley National Laboratory"/>
            <person name="Harder C.B."/>
            <person name="Miyauchi S."/>
            <person name="Viragh M."/>
            <person name="Kuo A."/>
            <person name="Thoen E."/>
            <person name="Andreopoulos B."/>
            <person name="Lu D."/>
            <person name="Skrede I."/>
            <person name="Drula E."/>
            <person name="Henrissat B."/>
            <person name="Morin E."/>
            <person name="Kohler A."/>
            <person name="Barry K."/>
            <person name="LaButti K."/>
            <person name="Morin E."/>
            <person name="Salamov A."/>
            <person name="Lipzen A."/>
            <person name="Mereny Z."/>
            <person name="Hegedus B."/>
            <person name="Baldrian P."/>
            <person name="Stursova M."/>
            <person name="Weitz H."/>
            <person name="Taylor A."/>
            <person name="Grigoriev I.V."/>
            <person name="Nagy L.G."/>
            <person name="Martin F."/>
            <person name="Kauserud H."/>
        </authorList>
    </citation>
    <scope>NUCLEOTIDE SEQUENCE</scope>
    <source>
        <strain evidence="2">CBHHK188m</strain>
    </source>
</reference>
<accession>A0AAD7IM93</accession>
<evidence type="ECO:0000256" key="1">
    <source>
        <dbReference type="SAM" id="MobiDB-lite"/>
    </source>
</evidence>
<evidence type="ECO:0000313" key="2">
    <source>
        <dbReference type="EMBL" id="KAJ7746435.1"/>
    </source>
</evidence>
<evidence type="ECO:0000313" key="3">
    <source>
        <dbReference type="Proteomes" id="UP001215280"/>
    </source>
</evidence>
<comment type="caution">
    <text evidence="2">The sequence shown here is derived from an EMBL/GenBank/DDBJ whole genome shotgun (WGS) entry which is preliminary data.</text>
</comment>
<feature type="compositionally biased region" description="Low complexity" evidence="1">
    <location>
        <begin position="497"/>
        <end position="509"/>
    </location>
</feature>
<name>A0AAD7IM93_9AGAR</name>
<protein>
    <submittedName>
        <fullName evidence="2">Uncharacterized protein</fullName>
    </submittedName>
</protein>
<keyword evidence="3" id="KW-1185">Reference proteome</keyword>
<feature type="region of interest" description="Disordered" evidence="1">
    <location>
        <begin position="428"/>
        <end position="509"/>
    </location>
</feature>
<feature type="compositionally biased region" description="Basic and acidic residues" evidence="1">
    <location>
        <begin position="464"/>
        <end position="474"/>
    </location>
</feature>
<gene>
    <name evidence="2" type="ORF">DFH07DRAFT_776337</name>
</gene>
<organism evidence="2 3">
    <name type="scientific">Mycena maculata</name>
    <dbReference type="NCBI Taxonomy" id="230809"/>
    <lineage>
        <taxon>Eukaryota</taxon>
        <taxon>Fungi</taxon>
        <taxon>Dikarya</taxon>
        <taxon>Basidiomycota</taxon>
        <taxon>Agaricomycotina</taxon>
        <taxon>Agaricomycetes</taxon>
        <taxon>Agaricomycetidae</taxon>
        <taxon>Agaricales</taxon>
        <taxon>Marasmiineae</taxon>
        <taxon>Mycenaceae</taxon>
        <taxon>Mycena</taxon>
    </lineage>
</organism>
<proteinExistence type="predicted"/>
<dbReference type="EMBL" id="JARJLG010000098">
    <property type="protein sequence ID" value="KAJ7746435.1"/>
    <property type="molecule type" value="Genomic_DNA"/>
</dbReference>
<sequence>MRPPRGQYNLRPRRLSGIGAGFACAQTDHSSDYLWSRCDMDPGNDTPKTPPWTLDTGQKEIAVHCAGHVHLRYLLDTAIDHLPTSFARDSSRAPPPPRAGGFRSALPGIHWYQGWFARIRSLVRILTRLLDPFAARVRMERRGAGCEASLMPDDVYSERRGVSEPRAGGGQRLIHRALWTLYDGEAMNGPRLITVVSLAHLRPSVPWHTLTVLRAALLDTSEAFAAQRWWRPRGARTQPRVLGVARTEEGDVSLESPRHLRRTAQSYLIPSGPRFPGPSLIPPSLGLRSRVGGVSLQLLVWIPCIHVRGAVDSISFECEWARGVHAPPGCGERAWRASSPAPSGVAGPPEADVNLRGVRTAWSPAPPYAVLSSPSAPTLRFVDTYTPESSLDTTSREWHPDGAPPTWSAGHAWIPMWRRVVNKPLGRWRAPCPQRRTPRPLDPDPGLETRSGGQDPPHTSSTREPSRGGWDRRCGPPTVGRLKTPNTFPPPAGGGFRRAPGSKSPGRSRGSAVYLYILDHQQWSAQR</sequence>
<feature type="region of interest" description="Disordered" evidence="1">
    <location>
        <begin position="389"/>
        <end position="409"/>
    </location>
</feature>
<dbReference type="AlphaFoldDB" id="A0AAD7IM93"/>
<dbReference type="Proteomes" id="UP001215280">
    <property type="component" value="Unassembled WGS sequence"/>
</dbReference>